<evidence type="ECO:0000313" key="4">
    <source>
        <dbReference type="Proteomes" id="UP000596092"/>
    </source>
</evidence>
<dbReference type="KEGG" id="dog:HP555_13355"/>
<dbReference type="PANTHER" id="PTHR43084">
    <property type="entry name" value="PERSULFIDE DIOXYGENASE ETHE1"/>
    <property type="match status" value="1"/>
</dbReference>
<keyword evidence="4" id="KW-1185">Reference proteome</keyword>
<evidence type="ECO:0000259" key="2">
    <source>
        <dbReference type="PROSITE" id="PS50206"/>
    </source>
</evidence>
<dbReference type="GO" id="GO:0070813">
    <property type="term" value="P:hydrogen sulfide metabolic process"/>
    <property type="evidence" value="ECO:0007669"/>
    <property type="project" value="TreeGrafter"/>
</dbReference>
<gene>
    <name evidence="3" type="ORF">HP555_13355</name>
</gene>
<name>A0A7T5VF63_9BACT</name>
<dbReference type="RefSeq" id="WP_199263064.1">
    <property type="nucleotide sequence ID" value="NZ_CP054140.1"/>
</dbReference>
<dbReference type="InterPro" id="IPR036873">
    <property type="entry name" value="Rhodanese-like_dom_sf"/>
</dbReference>
<dbReference type="GO" id="GO:0006749">
    <property type="term" value="P:glutathione metabolic process"/>
    <property type="evidence" value="ECO:0007669"/>
    <property type="project" value="InterPro"/>
</dbReference>
<dbReference type="GO" id="GO:0016787">
    <property type="term" value="F:hydrolase activity"/>
    <property type="evidence" value="ECO:0007669"/>
    <property type="project" value="UniProtKB-KW"/>
</dbReference>
<evidence type="ECO:0000256" key="1">
    <source>
        <dbReference type="SAM" id="MobiDB-lite"/>
    </source>
</evidence>
<dbReference type="SMART" id="SM00450">
    <property type="entry name" value="RHOD"/>
    <property type="match status" value="1"/>
</dbReference>
<dbReference type="Gene3D" id="3.40.250.10">
    <property type="entry name" value="Rhodanese-like domain"/>
    <property type="match status" value="1"/>
</dbReference>
<dbReference type="PANTHER" id="PTHR43084:SF7">
    <property type="entry name" value="BETA-LACTAMASE DOMAIN PROTEIN"/>
    <property type="match status" value="1"/>
</dbReference>
<dbReference type="Pfam" id="PF00581">
    <property type="entry name" value="Rhodanese"/>
    <property type="match status" value="1"/>
</dbReference>
<dbReference type="InterPro" id="IPR001763">
    <property type="entry name" value="Rhodanese-like_dom"/>
</dbReference>
<dbReference type="SMART" id="SM00849">
    <property type="entry name" value="Lactamase_B"/>
    <property type="match status" value="1"/>
</dbReference>
<dbReference type="EMBL" id="CP054140">
    <property type="protein sequence ID" value="QQG66779.1"/>
    <property type="molecule type" value="Genomic_DNA"/>
</dbReference>
<dbReference type="CDD" id="cd07724">
    <property type="entry name" value="POD-like_MBL-fold"/>
    <property type="match status" value="1"/>
</dbReference>
<accession>A0A7T5VF63</accession>
<feature type="region of interest" description="Disordered" evidence="1">
    <location>
        <begin position="357"/>
        <end position="376"/>
    </location>
</feature>
<dbReference type="GO" id="GO:0050313">
    <property type="term" value="F:sulfur dioxygenase activity"/>
    <property type="evidence" value="ECO:0007669"/>
    <property type="project" value="InterPro"/>
</dbReference>
<feature type="domain" description="Rhodanese" evidence="2">
    <location>
        <begin position="17"/>
        <end position="110"/>
    </location>
</feature>
<dbReference type="PROSITE" id="PS50206">
    <property type="entry name" value="RHODANESE_3"/>
    <property type="match status" value="1"/>
</dbReference>
<dbReference type="Proteomes" id="UP000596092">
    <property type="component" value="Chromosome"/>
</dbReference>
<keyword evidence="3" id="KW-0378">Hydrolase</keyword>
<protein>
    <submittedName>
        <fullName evidence="3">MBL fold metallo-hydrolase</fullName>
    </submittedName>
</protein>
<dbReference type="SUPFAM" id="SSF52821">
    <property type="entry name" value="Rhodanese/Cell cycle control phosphatase"/>
    <property type="match status" value="1"/>
</dbReference>
<dbReference type="InterPro" id="IPR036866">
    <property type="entry name" value="RibonucZ/Hydroxyglut_hydro"/>
</dbReference>
<dbReference type="InterPro" id="IPR051682">
    <property type="entry name" value="Mito_Persulfide_Diox"/>
</dbReference>
<sequence length="376" mass="42706">MTVQTYEAKELFHWLVTREDIVVVDVRNPKDFERFHIESPYPFEQINISYYEFMEDEAEAMSRTPPDRKIRIVCAKEGSARYVAEIFERHGYDVRYLAGGIKTWGNLLVPKLVQQGEDYTLYQFIRPGKASCSYGLISGQEMMVFDPSRNLEFYIDFAQKHGCTITKTFETHLQADYIAGSRDLAGRTGAVFYANDEDFKTSRNSYISLRDGEILGFSSGGPRVRVLFTPGHTPGSTSFIVAEQYIISGDTVFINSVGRPDLGGQAKEWAGQLFASIQKIKQLDRSLIVLPGHYSDWGEADTNLLFAHTLAEILERNGAIYNLDTEADFVTFIEANMRPQPEEYDIIRQVNANLREEDDERQEELDLGKNECAASG</sequence>
<evidence type="ECO:0000313" key="3">
    <source>
        <dbReference type="EMBL" id="QQG66779.1"/>
    </source>
</evidence>
<dbReference type="InterPro" id="IPR001279">
    <property type="entry name" value="Metallo-B-lactamas"/>
</dbReference>
<dbReference type="SUPFAM" id="SSF56281">
    <property type="entry name" value="Metallo-hydrolase/oxidoreductase"/>
    <property type="match status" value="1"/>
</dbReference>
<proteinExistence type="predicted"/>
<dbReference type="Gene3D" id="3.60.15.10">
    <property type="entry name" value="Ribonuclease Z/Hydroxyacylglutathione hydrolase-like"/>
    <property type="match status" value="1"/>
</dbReference>
<reference evidence="3 4" key="1">
    <citation type="submission" date="2020-05" db="EMBL/GenBank/DDBJ databases">
        <title>Complete genome of Desulfobulbus oligotrophicus.</title>
        <authorList>
            <person name="Podar M."/>
        </authorList>
    </citation>
    <scope>NUCLEOTIDE SEQUENCE [LARGE SCALE GENOMIC DNA]</scope>
    <source>
        <strain evidence="3 4">Prop6</strain>
    </source>
</reference>
<dbReference type="InterPro" id="IPR044528">
    <property type="entry name" value="POD-like_MBL-fold"/>
</dbReference>
<dbReference type="Pfam" id="PF00753">
    <property type="entry name" value="Lactamase_B"/>
    <property type="match status" value="1"/>
</dbReference>
<dbReference type="AlphaFoldDB" id="A0A7T5VF63"/>
<organism evidence="3 4">
    <name type="scientific">Desulfobulbus oligotrophicus</name>
    <dbReference type="NCBI Taxonomy" id="1909699"/>
    <lineage>
        <taxon>Bacteria</taxon>
        <taxon>Pseudomonadati</taxon>
        <taxon>Thermodesulfobacteriota</taxon>
        <taxon>Desulfobulbia</taxon>
        <taxon>Desulfobulbales</taxon>
        <taxon>Desulfobulbaceae</taxon>
        <taxon>Desulfobulbus</taxon>
    </lineage>
</organism>